<dbReference type="RefSeq" id="WP_290364083.1">
    <property type="nucleotide sequence ID" value="NZ_JAUFQU010000001.1"/>
</dbReference>
<dbReference type="InterPro" id="IPR011055">
    <property type="entry name" value="Dup_hybrid_motif"/>
</dbReference>
<dbReference type="PANTHER" id="PTHR21666:SF289">
    <property type="entry name" value="L-ALA--D-GLU ENDOPEPTIDASE"/>
    <property type="match status" value="1"/>
</dbReference>
<keyword evidence="2" id="KW-0175">Coiled coil</keyword>
<sequence length="421" mass="48440">MQRILFLFILFFSFTHIHAQDYEAQQQKLEQRKAQILKEISEVRSLLNSEKKKERNILNEITAQNKKIKLTTELISNSQKQSKVISNDIYVNTLATNKLNRELKILKEDYAKTIVKTYKSRSEQSRILFVLSSNSFLQAYKRMQYMKQYAKFRKTQGDEIREKTEKLIELNNKLEIQKKKQQAIIAEQETNRKSLEEDRKEQNVLMGLVKKDQKKYNDQIRKKQEETKKIDREIKAVIQKAIEEANRKAREKAEREAKAKGQAVSKSTTSTSSSKFELTPEEKTLANSFRANQGRLPWPVEKGYISLKYGDQPHPVHASLTIHNSGVEITTEKGASVRSVFEGEVMNIQIIGGTRAVFVRHGEYITVYQNLSSVSVSKGQKVSTKQIIGTVATNTEGVAILKFVLTQNSTYNNPQSWLSGR</sequence>
<evidence type="ECO:0000256" key="4">
    <source>
        <dbReference type="SAM" id="SignalP"/>
    </source>
</evidence>
<dbReference type="Pfam" id="PF01551">
    <property type="entry name" value="Peptidase_M23"/>
    <property type="match status" value="1"/>
</dbReference>
<organism evidence="6 7">
    <name type="scientific">Paenimyroides ceti</name>
    <dbReference type="NCBI Taxonomy" id="395087"/>
    <lineage>
        <taxon>Bacteria</taxon>
        <taxon>Pseudomonadati</taxon>
        <taxon>Bacteroidota</taxon>
        <taxon>Flavobacteriia</taxon>
        <taxon>Flavobacteriales</taxon>
        <taxon>Flavobacteriaceae</taxon>
        <taxon>Paenimyroides</taxon>
    </lineage>
</organism>
<dbReference type="Gene3D" id="2.70.70.10">
    <property type="entry name" value="Glucose Permease (Domain IIA)"/>
    <property type="match status" value="1"/>
</dbReference>
<feature type="domain" description="M23ase beta-sheet core" evidence="5">
    <location>
        <begin position="324"/>
        <end position="414"/>
    </location>
</feature>
<dbReference type="InterPro" id="IPR050570">
    <property type="entry name" value="Cell_wall_metabolism_enzyme"/>
</dbReference>
<keyword evidence="7" id="KW-1185">Reference proteome</keyword>
<comment type="caution">
    <text evidence="6">The sequence shown here is derived from an EMBL/GenBank/DDBJ whole genome shotgun (WGS) entry which is preliminary data.</text>
</comment>
<evidence type="ECO:0000256" key="2">
    <source>
        <dbReference type="SAM" id="Coils"/>
    </source>
</evidence>
<name>A0ABT8CX55_9FLAO</name>
<dbReference type="EMBL" id="JAUFQU010000001">
    <property type="protein sequence ID" value="MDN3708203.1"/>
    <property type="molecule type" value="Genomic_DNA"/>
</dbReference>
<feature type="coiled-coil region" evidence="2">
    <location>
        <begin position="19"/>
        <end position="46"/>
    </location>
</feature>
<feature type="region of interest" description="Disordered" evidence="3">
    <location>
        <begin position="248"/>
        <end position="281"/>
    </location>
</feature>
<dbReference type="Proteomes" id="UP001242368">
    <property type="component" value="Unassembled WGS sequence"/>
</dbReference>
<dbReference type="SUPFAM" id="SSF51261">
    <property type="entry name" value="Duplicated hybrid motif"/>
    <property type="match status" value="1"/>
</dbReference>
<evidence type="ECO:0000313" key="6">
    <source>
        <dbReference type="EMBL" id="MDN3708203.1"/>
    </source>
</evidence>
<proteinExistence type="predicted"/>
<feature type="chain" id="PRO_5047492626" evidence="4">
    <location>
        <begin position="20"/>
        <end position="421"/>
    </location>
</feature>
<gene>
    <name evidence="6" type="ORF">QW060_13915</name>
</gene>
<evidence type="ECO:0000256" key="1">
    <source>
        <dbReference type="ARBA" id="ARBA00022729"/>
    </source>
</evidence>
<evidence type="ECO:0000259" key="5">
    <source>
        <dbReference type="Pfam" id="PF01551"/>
    </source>
</evidence>
<evidence type="ECO:0000256" key="3">
    <source>
        <dbReference type="SAM" id="MobiDB-lite"/>
    </source>
</evidence>
<dbReference type="Gene3D" id="6.10.250.3150">
    <property type="match status" value="1"/>
</dbReference>
<feature type="signal peptide" evidence="4">
    <location>
        <begin position="1"/>
        <end position="19"/>
    </location>
</feature>
<dbReference type="InterPro" id="IPR016047">
    <property type="entry name" value="M23ase_b-sheet_dom"/>
</dbReference>
<dbReference type="PANTHER" id="PTHR21666">
    <property type="entry name" value="PEPTIDASE-RELATED"/>
    <property type="match status" value="1"/>
</dbReference>
<evidence type="ECO:0000313" key="7">
    <source>
        <dbReference type="Proteomes" id="UP001242368"/>
    </source>
</evidence>
<keyword evidence="1 4" id="KW-0732">Signal</keyword>
<feature type="compositionally biased region" description="Basic and acidic residues" evidence="3">
    <location>
        <begin position="248"/>
        <end position="259"/>
    </location>
</feature>
<feature type="compositionally biased region" description="Low complexity" evidence="3">
    <location>
        <begin position="265"/>
        <end position="275"/>
    </location>
</feature>
<accession>A0ABT8CX55</accession>
<protein>
    <submittedName>
        <fullName evidence="6">Peptidoglycan DD-metalloendopeptidase family protein</fullName>
    </submittedName>
</protein>
<reference evidence="7" key="1">
    <citation type="journal article" date="2019" name="Int. J. Syst. Evol. Microbiol.">
        <title>The Global Catalogue of Microorganisms (GCM) 10K type strain sequencing project: providing services to taxonomists for standard genome sequencing and annotation.</title>
        <authorList>
            <consortium name="The Broad Institute Genomics Platform"/>
            <consortium name="The Broad Institute Genome Sequencing Center for Infectious Disease"/>
            <person name="Wu L."/>
            <person name="Ma J."/>
        </authorList>
    </citation>
    <scope>NUCLEOTIDE SEQUENCE [LARGE SCALE GENOMIC DNA]</scope>
    <source>
        <strain evidence="7">CECT 7184</strain>
    </source>
</reference>
<dbReference type="CDD" id="cd12797">
    <property type="entry name" value="M23_peptidase"/>
    <property type="match status" value="1"/>
</dbReference>